<evidence type="ECO:0000256" key="6">
    <source>
        <dbReference type="PROSITE-ProRule" id="PRU00169"/>
    </source>
</evidence>
<feature type="transmembrane region" description="Helical" evidence="7">
    <location>
        <begin position="140"/>
        <end position="161"/>
    </location>
</feature>
<dbReference type="Pfam" id="PF00072">
    <property type="entry name" value="Response_reg"/>
    <property type="match status" value="1"/>
</dbReference>
<dbReference type="AlphaFoldDB" id="A0A1M6B759"/>
<organism evidence="9 10">
    <name type="scientific">Tangfeifania diversioriginum</name>
    <dbReference type="NCBI Taxonomy" id="1168035"/>
    <lineage>
        <taxon>Bacteria</taxon>
        <taxon>Pseudomonadati</taxon>
        <taxon>Bacteroidota</taxon>
        <taxon>Bacteroidia</taxon>
        <taxon>Marinilabiliales</taxon>
        <taxon>Prolixibacteraceae</taxon>
        <taxon>Tangfeifania</taxon>
    </lineage>
</organism>
<dbReference type="Gene3D" id="3.40.50.2300">
    <property type="match status" value="1"/>
</dbReference>
<keyword evidence="2" id="KW-0902">Two-component regulatory system</keyword>
<dbReference type="CDD" id="cd00156">
    <property type="entry name" value="REC"/>
    <property type="match status" value="1"/>
</dbReference>
<dbReference type="GO" id="GO:0000156">
    <property type="term" value="F:phosphorelay response regulator activity"/>
    <property type="evidence" value="ECO:0007669"/>
    <property type="project" value="TreeGrafter"/>
</dbReference>
<keyword evidence="3" id="KW-0805">Transcription regulation</keyword>
<dbReference type="RefSeq" id="WP_073164660.1">
    <property type="nucleotide sequence ID" value="NZ_FQZE01000002.1"/>
</dbReference>
<protein>
    <submittedName>
        <fullName evidence="9">Response regulator receiver domain-containing protein</fullName>
    </submittedName>
</protein>
<evidence type="ECO:0000313" key="9">
    <source>
        <dbReference type="EMBL" id="SHI44428.1"/>
    </source>
</evidence>
<evidence type="ECO:0000256" key="2">
    <source>
        <dbReference type="ARBA" id="ARBA00023012"/>
    </source>
</evidence>
<keyword evidence="1 6" id="KW-0597">Phosphoprotein</keyword>
<name>A0A1M6B759_9BACT</name>
<dbReference type="PANTHER" id="PTHR48111">
    <property type="entry name" value="REGULATOR OF RPOS"/>
    <property type="match status" value="1"/>
</dbReference>
<dbReference type="PANTHER" id="PTHR48111:SF1">
    <property type="entry name" value="TWO-COMPONENT RESPONSE REGULATOR ORR33"/>
    <property type="match status" value="1"/>
</dbReference>
<evidence type="ECO:0000256" key="3">
    <source>
        <dbReference type="ARBA" id="ARBA00023015"/>
    </source>
</evidence>
<gene>
    <name evidence="9" type="ORF">SAMN05444280_102107</name>
</gene>
<dbReference type="InterPro" id="IPR011006">
    <property type="entry name" value="CheY-like_superfamily"/>
</dbReference>
<evidence type="ECO:0000259" key="8">
    <source>
        <dbReference type="PROSITE" id="PS50110"/>
    </source>
</evidence>
<dbReference type="PROSITE" id="PS50110">
    <property type="entry name" value="RESPONSE_REGULATORY"/>
    <property type="match status" value="1"/>
</dbReference>
<evidence type="ECO:0000256" key="4">
    <source>
        <dbReference type="ARBA" id="ARBA00023125"/>
    </source>
</evidence>
<evidence type="ECO:0000313" key="10">
    <source>
        <dbReference type="Proteomes" id="UP000184050"/>
    </source>
</evidence>
<evidence type="ECO:0000256" key="7">
    <source>
        <dbReference type="SAM" id="Phobius"/>
    </source>
</evidence>
<keyword evidence="7" id="KW-0472">Membrane</keyword>
<dbReference type="GO" id="GO:0032993">
    <property type="term" value="C:protein-DNA complex"/>
    <property type="evidence" value="ECO:0007669"/>
    <property type="project" value="TreeGrafter"/>
</dbReference>
<dbReference type="STRING" id="1168035.SAMN05444280_102107"/>
<keyword evidence="7" id="KW-0812">Transmembrane</keyword>
<dbReference type="OrthoDB" id="1118837at2"/>
<dbReference type="GO" id="GO:0005829">
    <property type="term" value="C:cytosol"/>
    <property type="evidence" value="ECO:0007669"/>
    <property type="project" value="TreeGrafter"/>
</dbReference>
<feature type="domain" description="Response regulatory" evidence="8">
    <location>
        <begin position="8"/>
        <end position="124"/>
    </location>
</feature>
<dbReference type="GO" id="GO:0006355">
    <property type="term" value="P:regulation of DNA-templated transcription"/>
    <property type="evidence" value="ECO:0007669"/>
    <property type="project" value="TreeGrafter"/>
</dbReference>
<dbReference type="EMBL" id="FQZE01000002">
    <property type="protein sequence ID" value="SHI44428.1"/>
    <property type="molecule type" value="Genomic_DNA"/>
</dbReference>
<dbReference type="InterPro" id="IPR001789">
    <property type="entry name" value="Sig_transdc_resp-reg_receiver"/>
</dbReference>
<dbReference type="InterPro" id="IPR039420">
    <property type="entry name" value="WalR-like"/>
</dbReference>
<keyword evidence="7" id="KW-1133">Transmembrane helix</keyword>
<keyword evidence="5" id="KW-0804">Transcription</keyword>
<evidence type="ECO:0000256" key="1">
    <source>
        <dbReference type="ARBA" id="ARBA00022553"/>
    </source>
</evidence>
<reference evidence="9 10" key="1">
    <citation type="submission" date="2016-11" db="EMBL/GenBank/DDBJ databases">
        <authorList>
            <person name="Jaros S."/>
            <person name="Januszkiewicz K."/>
            <person name="Wedrychowicz H."/>
        </authorList>
    </citation>
    <scope>NUCLEOTIDE SEQUENCE [LARGE SCALE GENOMIC DNA]</scope>
    <source>
        <strain evidence="9 10">DSM 27063</strain>
    </source>
</reference>
<keyword evidence="4" id="KW-0238">DNA-binding</keyword>
<evidence type="ECO:0000256" key="5">
    <source>
        <dbReference type="ARBA" id="ARBA00023163"/>
    </source>
</evidence>
<accession>A0A1M6B759</accession>
<feature type="modified residue" description="4-aspartylphosphate" evidence="6">
    <location>
        <position position="59"/>
    </location>
</feature>
<keyword evidence="10" id="KW-1185">Reference proteome</keyword>
<dbReference type="SMART" id="SM00448">
    <property type="entry name" value="REC"/>
    <property type="match status" value="1"/>
</dbReference>
<proteinExistence type="predicted"/>
<sequence length="167" mass="19587">MTAKKNQLIYVVEDNKVYNKLITEYLKKQQYTNVKAFFSGEECVKSIKKGEKPEIIIQDYFLENMNGLDVLRNVKKVNPEPEFVFLTNNESMEVAVNTIKYGAYDYIIKDKITLDKVMDRIGKITQLKSLERRNRQIQKYMLLFSGVIFLIIVFSILYFVVDVFGVQ</sequence>
<dbReference type="SUPFAM" id="SSF52172">
    <property type="entry name" value="CheY-like"/>
    <property type="match status" value="1"/>
</dbReference>
<dbReference type="GO" id="GO:0000976">
    <property type="term" value="F:transcription cis-regulatory region binding"/>
    <property type="evidence" value="ECO:0007669"/>
    <property type="project" value="TreeGrafter"/>
</dbReference>
<dbReference type="Proteomes" id="UP000184050">
    <property type="component" value="Unassembled WGS sequence"/>
</dbReference>